<proteinExistence type="predicted"/>
<gene>
    <name evidence="1" type="primary">Acey_s0010.g1122</name>
    <name evidence="1" type="ORF">Y032_0010g1122</name>
</gene>
<dbReference type="PANTHER" id="PTHR43544">
    <property type="entry name" value="SHORT-CHAIN DEHYDROGENASE/REDUCTASE"/>
    <property type="match status" value="1"/>
</dbReference>
<accession>A0A016VHW7</accession>
<keyword evidence="2" id="KW-1185">Reference proteome</keyword>
<dbReference type="EMBL" id="JARK01001346">
    <property type="protein sequence ID" value="EYC26378.1"/>
    <property type="molecule type" value="Genomic_DNA"/>
</dbReference>
<organism evidence="1 2">
    <name type="scientific">Ancylostoma ceylanicum</name>
    <dbReference type="NCBI Taxonomy" id="53326"/>
    <lineage>
        <taxon>Eukaryota</taxon>
        <taxon>Metazoa</taxon>
        <taxon>Ecdysozoa</taxon>
        <taxon>Nematoda</taxon>
        <taxon>Chromadorea</taxon>
        <taxon>Rhabditida</taxon>
        <taxon>Rhabditina</taxon>
        <taxon>Rhabditomorpha</taxon>
        <taxon>Strongyloidea</taxon>
        <taxon>Ancylostomatidae</taxon>
        <taxon>Ancylostomatinae</taxon>
        <taxon>Ancylostoma</taxon>
    </lineage>
</organism>
<dbReference type="Pfam" id="PF00106">
    <property type="entry name" value="adh_short"/>
    <property type="match status" value="1"/>
</dbReference>
<name>A0A016VHW7_9BILA</name>
<dbReference type="SUPFAM" id="SSF51735">
    <property type="entry name" value="NAD(P)-binding Rossmann-fold domains"/>
    <property type="match status" value="1"/>
</dbReference>
<reference evidence="2" key="1">
    <citation type="journal article" date="2015" name="Nat. Genet.">
        <title>The genome and transcriptome of the zoonotic hookworm Ancylostoma ceylanicum identify infection-specific gene families.</title>
        <authorList>
            <person name="Schwarz E.M."/>
            <person name="Hu Y."/>
            <person name="Antoshechkin I."/>
            <person name="Miller M.M."/>
            <person name="Sternberg P.W."/>
            <person name="Aroian R.V."/>
        </authorList>
    </citation>
    <scope>NUCLEOTIDE SEQUENCE</scope>
    <source>
        <strain evidence="2">HY135</strain>
    </source>
</reference>
<dbReference type="PRINTS" id="PR00081">
    <property type="entry name" value="GDHRDH"/>
</dbReference>
<dbReference type="OrthoDB" id="7289984at2759"/>
<dbReference type="GO" id="GO:0016491">
    <property type="term" value="F:oxidoreductase activity"/>
    <property type="evidence" value="ECO:0007669"/>
    <property type="project" value="UniProtKB-KW"/>
</dbReference>
<comment type="caution">
    <text evidence="1">The sequence shown here is derived from an EMBL/GenBank/DDBJ whole genome shotgun (WGS) entry which is preliminary data.</text>
</comment>
<sequence>MAPYSVLVTGANRGIGLGLVKEFLKNKDIQHVIATARDPSTAKKKKLIEVEKIVGDRGLTVLLNNAGILLEYHTNQQPKRAVLIENFNVNVASVAVITQVFLPLLRKAAAQVSGNDFSTSRAAIVNISSELGSISNNTWGSAERGLLAYSKSALNSLMKTMSIDLEPDHILVVMFRPGWVTTDLGGSEARFTLDQSIDELVPSIYKLSKEHHGGYFNRDLTKIPF</sequence>
<evidence type="ECO:0000313" key="1">
    <source>
        <dbReference type="EMBL" id="EYC26378.1"/>
    </source>
</evidence>
<dbReference type="AlphaFoldDB" id="A0A016VHW7"/>
<dbReference type="Gene3D" id="3.40.50.720">
    <property type="entry name" value="NAD(P)-binding Rossmann-like Domain"/>
    <property type="match status" value="1"/>
</dbReference>
<dbReference type="InterPro" id="IPR051468">
    <property type="entry name" value="Fungal_SecMetab_SDRs"/>
</dbReference>
<dbReference type="InterPro" id="IPR002347">
    <property type="entry name" value="SDR_fam"/>
</dbReference>
<evidence type="ECO:0000313" key="2">
    <source>
        <dbReference type="Proteomes" id="UP000024635"/>
    </source>
</evidence>
<dbReference type="PANTHER" id="PTHR43544:SF35">
    <property type="entry name" value="C-FACTOR-RELATED"/>
    <property type="match status" value="1"/>
</dbReference>
<dbReference type="GO" id="GO:0005737">
    <property type="term" value="C:cytoplasm"/>
    <property type="evidence" value="ECO:0007669"/>
    <property type="project" value="TreeGrafter"/>
</dbReference>
<evidence type="ECO:0008006" key="3">
    <source>
        <dbReference type="Google" id="ProtNLM"/>
    </source>
</evidence>
<dbReference type="InterPro" id="IPR036291">
    <property type="entry name" value="NAD(P)-bd_dom_sf"/>
</dbReference>
<dbReference type="STRING" id="53326.A0A016VHW7"/>
<dbReference type="Proteomes" id="UP000024635">
    <property type="component" value="Unassembled WGS sequence"/>
</dbReference>
<protein>
    <recommendedName>
        <fullName evidence="3">Oxidoreductase, short chain dehydrogenase/reductase family protein</fullName>
    </recommendedName>
</protein>